<feature type="transmembrane region" description="Helical" evidence="1">
    <location>
        <begin position="177"/>
        <end position="199"/>
    </location>
</feature>
<feature type="transmembrane region" description="Helical" evidence="1">
    <location>
        <begin position="83"/>
        <end position="106"/>
    </location>
</feature>
<keyword evidence="1" id="KW-0472">Membrane</keyword>
<name>A0ABU3Z570_9EURY</name>
<reference evidence="2 3" key="1">
    <citation type="submission" date="2020-05" db="EMBL/GenBank/DDBJ databases">
        <title>Isolation and characterization of methanoarchaea from a cold seep at offshore SW Taiwan.</title>
        <authorList>
            <person name="Chen Y.-W."/>
            <person name="Chen S.-C."/>
            <person name="Lai M.-C."/>
        </authorList>
    </citation>
    <scope>NUCLEOTIDE SEQUENCE [LARGE SCALE GENOMIC DNA]</scope>
    <source>
        <strain evidence="2 3">YWC-01</strain>
    </source>
</reference>
<evidence type="ECO:0000256" key="1">
    <source>
        <dbReference type="SAM" id="Phobius"/>
    </source>
</evidence>
<organism evidence="2 3">
    <name type="scientific">Methanoculleus nereidis</name>
    <dbReference type="NCBI Taxonomy" id="2735141"/>
    <lineage>
        <taxon>Archaea</taxon>
        <taxon>Methanobacteriati</taxon>
        <taxon>Methanobacteriota</taxon>
        <taxon>Stenosarchaea group</taxon>
        <taxon>Methanomicrobia</taxon>
        <taxon>Methanomicrobiales</taxon>
        <taxon>Methanomicrobiaceae</taxon>
        <taxon>Methanoculleus</taxon>
    </lineage>
</organism>
<sequence>MTPDDLHAKDGFGFFGEASLPLSIALVIPVGVLLVLLGLLLIPVNLGLIPFSPDGQLGLLLVIMAIQMLALGETPMGQYKRSWLLIVIGIVFAAMGIFSCIVPGILTGVIQLLLAILNIAGGVILLAKRFLPMLHSAGDPAAPLPPILKRLLVTLTVLNVVAIAFGISMLLPGLVPGMVIAGIVVINGLLLFVLVSILLKLG</sequence>
<evidence type="ECO:0000313" key="2">
    <source>
        <dbReference type="EMBL" id="MDV4343948.1"/>
    </source>
</evidence>
<protein>
    <submittedName>
        <fullName evidence="2">Uncharacterized protein</fullName>
    </submittedName>
</protein>
<dbReference type="Proteomes" id="UP001273768">
    <property type="component" value="Unassembled WGS sequence"/>
</dbReference>
<accession>A0ABU3Z570</accession>
<gene>
    <name evidence="2" type="ORF">HL657_12390</name>
</gene>
<evidence type="ECO:0000313" key="3">
    <source>
        <dbReference type="Proteomes" id="UP001273768"/>
    </source>
</evidence>
<proteinExistence type="predicted"/>
<keyword evidence="3" id="KW-1185">Reference proteome</keyword>
<keyword evidence="1" id="KW-1133">Transmembrane helix</keyword>
<keyword evidence="1" id="KW-0812">Transmembrane</keyword>
<feature type="transmembrane region" description="Helical" evidence="1">
    <location>
        <begin position="20"/>
        <end position="43"/>
    </location>
</feature>
<feature type="transmembrane region" description="Helical" evidence="1">
    <location>
        <begin position="151"/>
        <end position="171"/>
    </location>
</feature>
<comment type="caution">
    <text evidence="2">The sequence shown here is derived from an EMBL/GenBank/DDBJ whole genome shotgun (WGS) entry which is preliminary data.</text>
</comment>
<feature type="transmembrane region" description="Helical" evidence="1">
    <location>
        <begin position="112"/>
        <end position="131"/>
    </location>
</feature>
<feature type="transmembrane region" description="Helical" evidence="1">
    <location>
        <begin position="55"/>
        <end position="71"/>
    </location>
</feature>
<dbReference type="EMBL" id="JABFFQ010000013">
    <property type="protein sequence ID" value="MDV4343948.1"/>
    <property type="molecule type" value="Genomic_DNA"/>
</dbReference>
<dbReference type="RefSeq" id="WP_317297127.1">
    <property type="nucleotide sequence ID" value="NZ_JABFFQ010000013.1"/>
</dbReference>